<feature type="compositionally biased region" description="Low complexity" evidence="2">
    <location>
        <begin position="1465"/>
        <end position="1481"/>
    </location>
</feature>
<feature type="coiled-coil region" evidence="1">
    <location>
        <begin position="3423"/>
        <end position="3476"/>
    </location>
</feature>
<feature type="compositionally biased region" description="Basic and acidic residues" evidence="2">
    <location>
        <begin position="1950"/>
        <end position="1960"/>
    </location>
</feature>
<evidence type="ECO:0000256" key="1">
    <source>
        <dbReference type="SAM" id="Coils"/>
    </source>
</evidence>
<dbReference type="eggNOG" id="ENOG502QSSK">
    <property type="taxonomic scope" value="Eukaryota"/>
</dbReference>
<feature type="compositionally biased region" description="Basic and acidic residues" evidence="2">
    <location>
        <begin position="1804"/>
        <end position="1816"/>
    </location>
</feature>
<feature type="compositionally biased region" description="Low complexity" evidence="2">
    <location>
        <begin position="2044"/>
        <end position="2072"/>
    </location>
</feature>
<feature type="compositionally biased region" description="Basic and acidic residues" evidence="2">
    <location>
        <begin position="1524"/>
        <end position="1536"/>
    </location>
</feature>
<feature type="compositionally biased region" description="Low complexity" evidence="2">
    <location>
        <begin position="1537"/>
        <end position="1574"/>
    </location>
</feature>
<feature type="region of interest" description="Disordered" evidence="2">
    <location>
        <begin position="1"/>
        <end position="2089"/>
    </location>
</feature>
<feature type="region of interest" description="Disordered" evidence="2">
    <location>
        <begin position="3489"/>
        <end position="3511"/>
    </location>
</feature>
<feature type="region of interest" description="Disordered" evidence="2">
    <location>
        <begin position="3373"/>
        <end position="3409"/>
    </location>
</feature>
<organism evidence="3 4">
    <name type="scientific">Neospora caninum (strain Liverpool)</name>
    <dbReference type="NCBI Taxonomy" id="572307"/>
    <lineage>
        <taxon>Eukaryota</taxon>
        <taxon>Sar</taxon>
        <taxon>Alveolata</taxon>
        <taxon>Apicomplexa</taxon>
        <taxon>Conoidasida</taxon>
        <taxon>Coccidia</taxon>
        <taxon>Eucoccidiorida</taxon>
        <taxon>Eimeriorina</taxon>
        <taxon>Sarcocystidae</taxon>
        <taxon>Neospora</taxon>
    </lineage>
</organism>
<feature type="compositionally biased region" description="Basic and acidic residues" evidence="2">
    <location>
        <begin position="1594"/>
        <end position="1606"/>
    </location>
</feature>
<feature type="compositionally biased region" description="Basic and acidic residues" evidence="2">
    <location>
        <begin position="690"/>
        <end position="784"/>
    </location>
</feature>
<dbReference type="Proteomes" id="UP000007494">
    <property type="component" value="Chromosome X"/>
</dbReference>
<feature type="compositionally biased region" description="Basic residues" evidence="2">
    <location>
        <begin position="506"/>
        <end position="515"/>
    </location>
</feature>
<evidence type="ECO:0000313" key="4">
    <source>
        <dbReference type="Proteomes" id="UP000007494"/>
    </source>
</evidence>
<feature type="compositionally biased region" description="Acidic residues" evidence="2">
    <location>
        <begin position="9"/>
        <end position="18"/>
    </location>
</feature>
<feature type="region of interest" description="Disordered" evidence="2">
    <location>
        <begin position="2287"/>
        <end position="2306"/>
    </location>
</feature>
<feature type="compositionally biased region" description="Basic and acidic residues" evidence="2">
    <location>
        <begin position="623"/>
        <end position="633"/>
    </location>
</feature>
<feature type="region of interest" description="Disordered" evidence="2">
    <location>
        <begin position="3893"/>
        <end position="3922"/>
    </location>
</feature>
<feature type="compositionally biased region" description="Low complexity" evidence="2">
    <location>
        <begin position="647"/>
        <end position="656"/>
    </location>
</feature>
<feature type="compositionally biased region" description="Basic and acidic residues" evidence="2">
    <location>
        <begin position="156"/>
        <end position="181"/>
    </location>
</feature>
<sequence length="4183" mass="437595">MFFMSAFGDDADPSESDEAGSTSEDQPTQEAAASGEAAEGSLWGFFGGNSAKSDAANAQKEEAHAPAATAGGWFSWGGGGAEEPAANESKEDSASSDAKDSSEAVTSETAQTRAAEPETLTVDASDGEGAKKKKEKKASGKKKKDKAGKDLEEEAELRARKSREFAKDQEEKDGPSEKEASPESGPSSTESPGQEEGVARENQQEKVQDPTPPPEEAQQAEASSGGGFWSFFGPAQTEEPPPSEEPPKTDAATDEGPSPPENSGGFGWGFFSTPRADDPPLPASEQSESPGEASSDLGHAGAKLPDAKNPSDAPEGPPSAPEERAGFGWEFFSPAAAEVSSDSAGTPASSPRTPPNEPAPASGGWGFFGFGGGEVTEAPKDEEAQEGHGQQGTGEGAPHSQALRAASDDSSHDQDEVPEKKESKQKDKERDSQAADGTDRQEAKPSIGNSGTDGEESKTAQAREEAGGGESKKDAPPATDTDAETKERDTAQEEKPNTLSSSVPKSKPKPPRSAKAKPPPLQLPGALQTSDLPAGQGSPRSGGPHEKEQASPTSSPAAPERTEKDTTASEPPHPANALQNLESPRSKDALPSSSRSTQGVPQGKPGESGDDESSQLEGTAGGSDKREGLKLDGEVQATDSQAEIDGKAAPPALSKTALKKKPPPPKGPSAHPPSETRALSTQPAEPAKASTKEKETAQSDKPTQEKLATKGEDEKAPSTPKDQDKKAEKLDEEPAKEEKVAKAQEETAKEEKRESSDEATGEKKEGSEEAKEEKKETLPGEAEGKAGGATLETVAAKKKAPPRKSLPGPPGGKKGVPGVKPDEGGAGGASGAKAGAPSKGEDEKAPLTPKDEDKKAEKPEEETAKEEKAEKAQEETAKEEKRESSDEATGEKKEGSEEAKEEKKETLPGEAEGKAGGATLETVAAKKKAPPRKSLPGPPGGKKGVPGVKPDEGGAGGASGAKAGAPSKGEDEKAPLTPKDEDKKAEKPEEETAKEEKAEKAQEETAKEEKRESSDEATGEKKEGSEEAKEEKKETLPGEVEGKAGGATLETVAAKKKAPPRKSLPGPPGGKKGVPGVKPDEGGAGGASGAKAGAPSKGEDEKAPLTPKDEDKKAEKPEEETAKEEKAEKAQEETAKEEKRESSDEATGEKKEGSEEAKEEKKETLPGEAEGKAGGATLETVAAKKKAPPRKSLPGPPGGKKGVPGVKPDEGGAGGASGAKAGAPSKGEDEKAPLTPMDEDKKAEKPEEETAKEEKAEKAQEETAKEEKRESSDEATGEKKEGSEEAKEEKKETLPGEAEGKAGGATLETVAAKKKAPPRKSLPGPPGGKKGVPGVKPDEGGAGGASGAKAGAPSKGEDEKAPLTPKDEDKKAEKPEEETAKEEKVEKAQEETAKEEKRESSDEATGEKKEGLEEAKEEKKEGLEEAKEEKKEILPGEPPMKAGVPGTTEAAIPEEAREGEDGKTETPTAGGETEAKAGGPTLALPAPKAKLQPLKALPGQGLPKKGPPPMKAGVPGTTEAAIPEEAREGEDGKTETPTEGGETEAKAGGPKLALPAPKAKLQPLKALPGQGLPKKGPPPMKAGVPGTTEAAIPEEAREGEDGKTETPTEGGETEAKAGGPKLALPAPKAKLQPLKALPGQGLPKKGPPPMKAGVPGTTEAAIPEEAREGEDGKTETPTEGGETEAKAGGPKLALPAPKAKLQPLKALPGQGLPKKGPPPMKAGVPGTTEAAIPEEAREGEDGKTETPTEGGETEAKAGGPKLALPAPKAKLQPLKALPGQGLPKKGPPPMKAGVPGTTEAAIPEEAREGEDGKTETPTEGGETEAKAGGPKLALPAPKAKLQPLKALPGQGLPKKGPPPMKAGVPGTTEAAIPEEAREGEDGKTETPTEGGETEAKPGRPKLAQRPLKVHLEAPKDAPRPVLARKRVFAVKAGGQPGAGVDMPPSQVSNHTEREDDRTETPTEGGETEAKAGGPKLAQRPLKVHLEAPKDAPRPVLARKRVFAVKAGGQPGAGVDMPPSQVSNHTEREDDRTETPTEGGETEAKAGGPKLALPAPKAKLQPLKALPGQGLPKKGPPPMKAGVPGTTEVDTRRLAVVAGAAVARSSAGKESLGLPPSGSDRTVSGSPKGAQLSMAAVRPQATEQEGHVSRALVPLSSARVGAFVRQTKLAVEEQGSPAPAPVACGRLSPLAATSGRLQPTSSRAPQTKGATLVANASVNVIANFREQATLSLQTVQAPQESRPPSPAGSPSRLWSPSSQHISSERPRQVPATPRGRGANLFSDRLFESPQTPAELGTDPSGDGQEVRSYEVTPSLLPKFSKIDGAELVGLPTSHGGLLPARARLAALQLTPRAGEPGEPLKAHAVEGRAPFQAGVDKQSGAQSPMGKGLTETNHLALESVYIPGCPASLADAFSAALFPRLDLNSVPSGTCLYDLGPRAVLACTGPVYSLDDIVLPDSQRQVEDVEAQLQIASRVHGAFGVYDAPDGVYPWGDSGSSTSGHNSTSVTKLPKVLFGTAVTVWNEMLVYQQPQLVLLVGTDIKAWDTAVPRLILDLVSLGNLSLGLDNAIAQYVHNACRLLRLVGSVRSAEDGTFSGEAKLPSTSLHRWDVHFTPEGHFAGVHISGWLLDLPGLCGSGHGFREDILLRFTVGVLDKEDFFLGPNFPSGCLRALLGEDTASLSLTEDERERLATDCADLLVQVLMLDESQGVCLIKIFLAVSILARENSCVSSESISAVAHLLGISASDLGAHLRTAVEGPHVEAANLGSVIARTLYRQVFQFIVARINAVLQNLFRLGNQTFDTYVRNPFSVSILDPPTELDALPTVSVGKLGCYAAQAVGFSFAFRGLRRLQKLLHLGEFSLPSYLDEIGNFTPTDAFSESFLLPDSGLLPFLVTGPKSEQDILRWLEDHTGSPRNEDLNFFSRTFKLASESHLEVALPREKVQLDVSEAASFSQPLDPLVVSVCNFIIHQSEPTRRLRLPGITRSSGLQRSEGHLLYASLQEAWNPLLESRPVVLQRGATDGWSALSHSLEAIKQWEQHGFPLFVVIAELPKYCPNLFPPDCVHNLDRLMLYLSSYINTEGVLLGNSLLALRSQEYERLQQLQEEAAEVVARRRAWLADVMELDSEIRDIVNGQEDSQHGSPSTNRFGPSSSELGASCFPLSQWAALQEAAKESMDILELDDDSVSMRGLSTPGSPRYEDRSPAMSARVEQGICRSRPGSLGSEHCERGAGKAATRAPSAALPHTSLKVLSQVRRAHQAESRAVGGRPAPASSPQSPATPFVVDRSPSTARSGPIGDPLCLLRGPTSLPAASAGHSPTPKSAVVSRVNSPQAGGVPQQVKASPRGYGEASAERGARNGVQNEALSVLVQGSRGSGAQLLPRSPASEAKRPPSALSVVRERPEPAGRPLKVPEEPAVHNVHLNESKRLAAERERLVRENERLQLENQRLQTENLRLENERLHEENAKLSRQQGRLKTRLVVGDGGATIGSAASSRQALRVAPTPGGSPALDSKSLISHASDAGENPKATACVVHLSKQPAYSPHKIVEPQDDSKAPQSGKPEDATAESTPAEESSGTPAEEPVTPTPKAPQSGLPDDATAESTPAEESSGTPAERLGPNPEAPLSEEPDGATTQSTPSRHSLASPLESAAPNQAQAPKTLPVSPKKAAMPVLSESPTAKGPPAPSTLPLAKRMTPPAKAESVVVRHSLSPPPETQQVDLEEQVDEPLSANDSFEHASSPAAGAASFPHQGGSVKAADPAADLYTLQDEVDDERETVSFEDDTDLLGKGMRAVWVQAAFSGVWKGVVYWPKHLEKLAEASEDKGATRLNRAGKKCVELTAAAFFDSFVDTAKVTAERDRQLVVSAGPVGDFPQPRGTVRITRGRIRGREAGHVRDLVPADGPERRGSASSPTGYSRVERRDRGSECQGDRLPLQLLQDELLFDCSSQVGTGADFLASNASDLEGTWNGKVVWKPPATEYGNAAKELSTIILVDLTQPDGGVHDPRGPLKVFRSDHDGAPRPIAVPQRCESIAEKLKTIFDTMDVSVAVASGFVAIVFLNHETAPSVCSAGVPIGAGNVYFIPPNQSGMLAITTHSHHRDTGLCIQEPDDQITTFADYGERRRKVCGSSTTCFVAQKTQSLSSGLPLGSSGPGLHAQGLSLMSIKVVERVLPESHPLVSCKQQPELC</sequence>
<feature type="compositionally biased region" description="Basic and acidic residues" evidence="2">
    <location>
        <begin position="483"/>
        <end position="496"/>
    </location>
</feature>
<dbReference type="CDD" id="cd14686">
    <property type="entry name" value="bZIP"/>
    <property type="match status" value="1"/>
</dbReference>
<feature type="compositionally biased region" description="Low complexity" evidence="2">
    <location>
        <begin position="1677"/>
        <end position="1714"/>
    </location>
</feature>
<gene>
    <name evidence="3" type="ORF">NCLIV_048160</name>
</gene>
<feature type="compositionally biased region" description="Basic and acidic residues" evidence="2">
    <location>
        <begin position="377"/>
        <end position="386"/>
    </location>
</feature>
<feature type="compositionally biased region" description="Low complexity" evidence="2">
    <location>
        <begin position="1491"/>
        <end position="1504"/>
    </location>
</feature>
<feature type="compositionally biased region" description="Low complexity" evidence="2">
    <location>
        <begin position="182"/>
        <end position="196"/>
    </location>
</feature>
<feature type="compositionally biased region" description="Polar residues" evidence="2">
    <location>
        <begin position="3564"/>
        <end position="3575"/>
    </location>
</feature>
<feature type="compositionally biased region" description="Basic and acidic residues" evidence="2">
    <location>
        <begin position="1226"/>
        <end position="1300"/>
    </location>
</feature>
<dbReference type="GeneID" id="13442317"/>
<feature type="compositionally biased region" description="Basic and acidic residues" evidence="2">
    <location>
        <begin position="2024"/>
        <end position="2034"/>
    </location>
</feature>
<keyword evidence="1" id="KW-0175">Coiled coil</keyword>
<feature type="compositionally biased region" description="Polar residues" evidence="2">
    <location>
        <begin position="340"/>
        <end position="351"/>
    </location>
</feature>
<feature type="compositionally biased region" description="Low complexity" evidence="2">
    <location>
        <begin position="3734"/>
        <end position="3743"/>
    </location>
</feature>
<name>F0VMA8_NEOCL</name>
<feature type="compositionally biased region" description="Basic and acidic residues" evidence="2">
    <location>
        <begin position="3396"/>
        <end position="3409"/>
    </location>
</feature>
<feature type="compositionally biased region" description="Basic and acidic residues" evidence="2">
    <location>
        <begin position="88"/>
        <end position="102"/>
    </location>
</feature>
<dbReference type="InParanoid" id="F0VMA8"/>
<dbReference type="OMA" id="PMKAGVP"/>
<feature type="compositionally biased region" description="Low complexity" evidence="2">
    <location>
        <begin position="1607"/>
        <end position="1644"/>
    </location>
</feature>
<feature type="compositionally biased region" description="Polar residues" evidence="2">
    <location>
        <begin position="591"/>
        <end position="600"/>
    </location>
</feature>
<feature type="compositionally biased region" description="Basic and acidic residues" evidence="2">
    <location>
        <begin position="1909"/>
        <end position="1918"/>
    </location>
</feature>
<feature type="region of interest" description="Disordered" evidence="2">
    <location>
        <begin position="2101"/>
        <end position="2127"/>
    </location>
</feature>
<feature type="compositionally biased region" description="Basic and acidic residues" evidence="2">
    <location>
        <begin position="1355"/>
        <end position="1434"/>
    </location>
</feature>
<feature type="compositionally biased region" description="Basic and acidic residues" evidence="2">
    <location>
        <begin position="455"/>
        <end position="475"/>
    </location>
</feature>
<feature type="compositionally biased region" description="Basic and acidic residues" evidence="2">
    <location>
        <begin position="1454"/>
        <end position="1464"/>
    </location>
</feature>
<feature type="compositionally biased region" description="Polar residues" evidence="2">
    <location>
        <begin position="3598"/>
        <end position="3609"/>
    </location>
</feature>
<feature type="compositionally biased region" description="Basic and acidic residues" evidence="2">
    <location>
        <begin position="197"/>
        <end position="208"/>
    </location>
</feature>
<feature type="compositionally biased region" description="Basic and acidic residues" evidence="2">
    <location>
        <begin position="1734"/>
        <end position="1746"/>
    </location>
</feature>
<feature type="compositionally biased region" description="Gly residues" evidence="2">
    <location>
        <begin position="363"/>
        <end position="374"/>
    </location>
</feature>
<evidence type="ECO:0000313" key="3">
    <source>
        <dbReference type="EMBL" id="CBZ54386.1"/>
    </source>
</evidence>
<dbReference type="RefSeq" id="XP_003884416.1">
    <property type="nucleotide sequence ID" value="XM_003884367.1"/>
</dbReference>
<dbReference type="EMBL" id="FR823391">
    <property type="protein sequence ID" value="CBZ54386.1"/>
    <property type="molecule type" value="Genomic_DNA"/>
</dbReference>
<feature type="compositionally biased region" description="Basic and acidic residues" evidence="2">
    <location>
        <begin position="1664"/>
        <end position="1676"/>
    </location>
</feature>
<feature type="region of interest" description="Disordered" evidence="2">
    <location>
        <begin position="3539"/>
        <end position="3751"/>
    </location>
</feature>
<feature type="region of interest" description="Disordered" evidence="2">
    <location>
        <begin position="2232"/>
        <end position="2278"/>
    </location>
</feature>
<feature type="compositionally biased region" description="Basic and acidic residues" evidence="2">
    <location>
        <begin position="3893"/>
        <end position="3903"/>
    </location>
</feature>
<feature type="compositionally biased region" description="Low complexity" evidence="2">
    <location>
        <begin position="1747"/>
        <end position="1784"/>
    </location>
</feature>
<feature type="compositionally biased region" description="Polar residues" evidence="2">
    <location>
        <begin position="19"/>
        <end position="29"/>
    </location>
</feature>
<feature type="compositionally biased region" description="Low complexity" evidence="2">
    <location>
        <begin position="216"/>
        <end position="233"/>
    </location>
</feature>
<feature type="compositionally biased region" description="Basic and acidic residues" evidence="2">
    <location>
        <begin position="1097"/>
        <end position="1171"/>
    </location>
</feature>
<reference evidence="4" key="1">
    <citation type="journal article" date="2012" name="PLoS Pathog.">
        <title>Comparative genomics of the apicomplexan parasites Toxoplasma gondii and Neospora caninum: Coccidia differing in host range and transmission strategy.</title>
        <authorList>
            <person name="Reid A.J."/>
            <person name="Vermont S.J."/>
            <person name="Cotton J.A."/>
            <person name="Harris D."/>
            <person name="Hill-Cawthorne G.A."/>
            <person name="Konen-Waisman S."/>
            <person name="Latham S.M."/>
            <person name="Mourier T."/>
            <person name="Norton R."/>
            <person name="Quail M.A."/>
            <person name="Sanders M."/>
            <person name="Shanmugam D."/>
            <person name="Sohal A."/>
            <person name="Wasmuth J.D."/>
            <person name="Brunk B."/>
            <person name="Grigg M.E."/>
            <person name="Howard J.C."/>
            <person name="Parkinson J."/>
            <person name="Roos D.S."/>
            <person name="Trees A.J."/>
            <person name="Berriman M."/>
            <person name="Pain A."/>
            <person name="Wastling J.M."/>
        </authorList>
    </citation>
    <scope>NUCLEOTIDE SEQUENCE [LARGE SCALE GENOMIC DNA]</scope>
    <source>
        <strain evidence="4">Liverpool</strain>
    </source>
</reference>
<feature type="compositionally biased region" description="Low complexity" evidence="2">
    <location>
        <begin position="1817"/>
        <end position="1854"/>
    </location>
</feature>
<feature type="compositionally biased region" description="Basic and acidic residues" evidence="2">
    <location>
        <begin position="406"/>
        <end position="443"/>
    </location>
</feature>
<feature type="compositionally biased region" description="Low complexity" evidence="2">
    <location>
        <begin position="30"/>
        <end position="41"/>
    </location>
</feature>
<feature type="region of interest" description="Disordered" evidence="2">
    <location>
        <begin position="3252"/>
        <end position="3357"/>
    </location>
</feature>
<keyword evidence="4" id="KW-1185">Reference proteome</keyword>
<feature type="compositionally biased region" description="Polar residues" evidence="2">
    <location>
        <begin position="3629"/>
        <end position="3639"/>
    </location>
</feature>
<accession>F0VMA8</accession>
<feature type="coiled-coil region" evidence="1">
    <location>
        <begin position="3091"/>
        <end position="3118"/>
    </location>
</feature>
<feature type="compositionally biased region" description="Basic residues" evidence="2">
    <location>
        <begin position="131"/>
        <end position="146"/>
    </location>
</feature>
<feature type="compositionally biased region" description="Basic and acidic residues" evidence="2">
    <location>
        <begin position="3543"/>
        <end position="3552"/>
    </location>
</feature>
<feature type="compositionally biased region" description="Basic and acidic residues" evidence="2">
    <location>
        <begin position="968"/>
        <end position="1042"/>
    </location>
</feature>
<dbReference type="VEuPathDB" id="ToxoDB:NCLIV_048160"/>
<dbReference type="OrthoDB" id="333252at2759"/>
<feature type="compositionally biased region" description="Basic and acidic residues" evidence="2">
    <location>
        <begin position="839"/>
        <end position="913"/>
    </location>
</feature>
<feature type="compositionally biased region" description="Low complexity" evidence="2">
    <location>
        <begin position="3267"/>
        <end position="3279"/>
    </location>
</feature>
<evidence type="ECO:0000256" key="2">
    <source>
        <dbReference type="SAM" id="MobiDB-lite"/>
    </source>
</evidence>
<feature type="compositionally biased region" description="Basic and acidic residues" evidence="2">
    <location>
        <begin position="3913"/>
        <end position="3922"/>
    </location>
</feature>
<proteinExistence type="predicted"/>
<feature type="compositionally biased region" description="Basic and acidic residues" evidence="2">
    <location>
        <begin position="1874"/>
        <end position="1886"/>
    </location>
</feature>
<feature type="compositionally biased region" description="Basic and acidic residues" evidence="2">
    <location>
        <begin position="1983"/>
        <end position="1992"/>
    </location>
</feature>
<protein>
    <submittedName>
        <fullName evidence="3">Proteophosphoglycan ppg4, related</fullName>
    </submittedName>
</protein>